<dbReference type="Pfam" id="PF09423">
    <property type="entry name" value="PhoD"/>
    <property type="match status" value="1"/>
</dbReference>
<accession>A0AAJ0LVZ1</accession>
<dbReference type="SUPFAM" id="SSF56300">
    <property type="entry name" value="Metallo-dependent phosphatases"/>
    <property type="match status" value="1"/>
</dbReference>
<evidence type="ECO:0008006" key="6">
    <source>
        <dbReference type="Google" id="ProtNLM"/>
    </source>
</evidence>
<evidence type="ECO:0000256" key="1">
    <source>
        <dbReference type="SAM" id="SignalP"/>
    </source>
</evidence>
<dbReference type="InterPro" id="IPR018946">
    <property type="entry name" value="PhoD-like_MPP"/>
</dbReference>
<dbReference type="InterPro" id="IPR038607">
    <property type="entry name" value="PhoD-like_sf"/>
</dbReference>
<dbReference type="Pfam" id="PF16655">
    <property type="entry name" value="PhoD_N"/>
    <property type="match status" value="1"/>
</dbReference>
<evidence type="ECO:0000313" key="5">
    <source>
        <dbReference type="Proteomes" id="UP001271007"/>
    </source>
</evidence>
<proteinExistence type="predicted"/>
<dbReference type="PANTHER" id="PTHR43606:SF7">
    <property type="entry name" value="PHOSPHATASE, PUTATIVE (AFU_ORTHOLOGUE AFUA_6G08710)-RELATED"/>
    <property type="match status" value="1"/>
</dbReference>
<keyword evidence="5" id="KW-1185">Reference proteome</keyword>
<feature type="domain" description="PhoD-like phosphatase metallophosphatase" evidence="2">
    <location>
        <begin position="188"/>
        <end position="554"/>
    </location>
</feature>
<feature type="chain" id="PRO_5042584342" description="Alkaline phosphatase" evidence="1">
    <location>
        <begin position="18"/>
        <end position="625"/>
    </location>
</feature>
<dbReference type="EMBL" id="JAWDJX010000003">
    <property type="protein sequence ID" value="KAK3057374.1"/>
    <property type="molecule type" value="Genomic_DNA"/>
</dbReference>
<dbReference type="Proteomes" id="UP001271007">
    <property type="component" value="Unassembled WGS sequence"/>
</dbReference>
<dbReference type="Gene3D" id="2.60.40.380">
    <property type="entry name" value="Purple acid phosphatase-like, N-terminal"/>
    <property type="match status" value="1"/>
</dbReference>
<reference evidence="4" key="1">
    <citation type="submission" date="2023-04" db="EMBL/GenBank/DDBJ databases">
        <title>Black Yeasts Isolated from many extreme environments.</title>
        <authorList>
            <person name="Coleine C."/>
            <person name="Stajich J.E."/>
            <person name="Selbmann L."/>
        </authorList>
    </citation>
    <scope>NUCLEOTIDE SEQUENCE</scope>
    <source>
        <strain evidence="4">CCFEE 5312</strain>
    </source>
</reference>
<name>A0AAJ0LVZ1_9PEZI</name>
<dbReference type="InterPro" id="IPR032093">
    <property type="entry name" value="PhoD_N"/>
</dbReference>
<comment type="caution">
    <text evidence="4">The sequence shown here is derived from an EMBL/GenBank/DDBJ whole genome shotgun (WGS) entry which is preliminary data.</text>
</comment>
<evidence type="ECO:0000259" key="3">
    <source>
        <dbReference type="Pfam" id="PF16655"/>
    </source>
</evidence>
<feature type="domain" description="Phospholipase D N-terminal" evidence="3">
    <location>
        <begin position="61"/>
        <end position="175"/>
    </location>
</feature>
<keyword evidence="1" id="KW-0732">Signal</keyword>
<dbReference type="InterPro" id="IPR052900">
    <property type="entry name" value="Phospholipid_Metab_Enz"/>
</dbReference>
<protein>
    <recommendedName>
        <fullName evidence="6">Alkaline phosphatase</fullName>
    </recommendedName>
</protein>
<dbReference type="Gene3D" id="3.60.21.70">
    <property type="entry name" value="PhoD-like phosphatase"/>
    <property type="match status" value="1"/>
</dbReference>
<dbReference type="CDD" id="cd07389">
    <property type="entry name" value="MPP_PhoD"/>
    <property type="match status" value="1"/>
</dbReference>
<evidence type="ECO:0000313" key="4">
    <source>
        <dbReference type="EMBL" id="KAK3057374.1"/>
    </source>
</evidence>
<feature type="signal peptide" evidence="1">
    <location>
        <begin position="1"/>
        <end position="17"/>
    </location>
</feature>
<gene>
    <name evidence="4" type="ORF">LTR09_001557</name>
</gene>
<dbReference type="AlphaFoldDB" id="A0AAJ0LVZ1"/>
<sequence length="625" mass="69663">MKFSIVSALSLSSFAAASYIRNLNYNSPSINHPGLGISLHKVNKRNTLQKRFDASALNFTHSVASGDPYSDSVILWTRCAPMFDSVNDNSTVSGPVPLYNHGPLQVSTAPVCVEYKVAKTSDFAEVESSGTAYTSSDIDFTVKVEAAGLTAFTRYYYQFNVCGSNVTSPMGRTKTAPAPTDYVTKIALAVYSCSNYPFGFFNAYGNPARKDSVDYVIHLGDYIYEYAGTGDYGYGYSIGRVPAPYGHIIYTLYDYRARLSAYRSDEDLILSHATYPWIPVWDDHEVADNTYRDGMAYLNNTEDSFIHDGGVSTDQRKMNAVRAYFEWMPIRQVEMNDNLRIWRSFKLGSLLDLIMLDTRQYDRSITDLYWNTDYIHEISEDAGRTMMGSRQENWFYNQLSTSADRGARWRLIGSQTVFSRVNESVSYGNVNPLDYDAWDGYTSNRNRTLQHLTENNIGNNIVISGDSHASWVSDLVWLGDAEYDAETGKGALGAEFGGSAVTSPCPFGQNISISTANNISDYLEAANAELHWNDVYYRGYFELHFSYDAVEAKFFGLPTVITRNPYEISLANFTVKSGDNHLSRPIAGGSAEVGSLKGGSVMQTNVTNNTATGQYFISHFNQSTL</sequence>
<dbReference type="InterPro" id="IPR029052">
    <property type="entry name" value="Metallo-depent_PP-like"/>
</dbReference>
<evidence type="ECO:0000259" key="2">
    <source>
        <dbReference type="Pfam" id="PF09423"/>
    </source>
</evidence>
<dbReference type="PANTHER" id="PTHR43606">
    <property type="entry name" value="PHOSPHATASE, PUTATIVE (AFU_ORTHOLOGUE AFUA_6G08710)-RELATED"/>
    <property type="match status" value="1"/>
</dbReference>
<organism evidence="4 5">
    <name type="scientific">Extremus antarcticus</name>
    <dbReference type="NCBI Taxonomy" id="702011"/>
    <lineage>
        <taxon>Eukaryota</taxon>
        <taxon>Fungi</taxon>
        <taxon>Dikarya</taxon>
        <taxon>Ascomycota</taxon>
        <taxon>Pezizomycotina</taxon>
        <taxon>Dothideomycetes</taxon>
        <taxon>Dothideomycetidae</taxon>
        <taxon>Mycosphaerellales</taxon>
        <taxon>Extremaceae</taxon>
        <taxon>Extremus</taxon>
    </lineage>
</organism>